<dbReference type="STRING" id="1316194.A0A1Q5SNU5"/>
<gene>
    <name evidence="1" type="ORF">PENSUB_13763</name>
</gene>
<accession>A0A1Q5SNU5</accession>
<protein>
    <recommendedName>
        <fullName evidence="3">F-box domain-containing protein</fullName>
    </recommendedName>
</protein>
<organism evidence="1 2">
    <name type="scientific">Penicillium subrubescens</name>
    <dbReference type="NCBI Taxonomy" id="1316194"/>
    <lineage>
        <taxon>Eukaryota</taxon>
        <taxon>Fungi</taxon>
        <taxon>Dikarya</taxon>
        <taxon>Ascomycota</taxon>
        <taxon>Pezizomycotina</taxon>
        <taxon>Eurotiomycetes</taxon>
        <taxon>Eurotiomycetidae</taxon>
        <taxon>Eurotiales</taxon>
        <taxon>Aspergillaceae</taxon>
        <taxon>Penicillium</taxon>
    </lineage>
</organism>
<evidence type="ECO:0000313" key="2">
    <source>
        <dbReference type="Proteomes" id="UP000186955"/>
    </source>
</evidence>
<dbReference type="AlphaFoldDB" id="A0A1Q5SNU5"/>
<proteinExistence type="predicted"/>
<evidence type="ECO:0000313" key="1">
    <source>
        <dbReference type="EMBL" id="OKO89697.1"/>
    </source>
</evidence>
<name>A0A1Q5SNU5_9EURO</name>
<keyword evidence="2" id="KW-1185">Reference proteome</keyword>
<dbReference type="EMBL" id="MNBE01000773">
    <property type="protein sequence ID" value="OKO89697.1"/>
    <property type="molecule type" value="Genomic_DNA"/>
</dbReference>
<reference evidence="1 2" key="1">
    <citation type="submission" date="2016-10" db="EMBL/GenBank/DDBJ databases">
        <title>Genome sequence of the ascomycete fungus Penicillium subrubescens.</title>
        <authorList>
            <person name="De Vries R.P."/>
            <person name="Peng M."/>
            <person name="Dilokpimol A."/>
            <person name="Hilden K."/>
            <person name="Makela M.R."/>
            <person name="Grigoriev I."/>
            <person name="Riley R."/>
            <person name="Granchi Z."/>
        </authorList>
    </citation>
    <scope>NUCLEOTIDE SEQUENCE [LARGE SCALE GENOMIC DNA]</scope>
    <source>
        <strain evidence="1 2">CBS 132785</strain>
    </source>
</reference>
<evidence type="ECO:0008006" key="3">
    <source>
        <dbReference type="Google" id="ProtNLM"/>
    </source>
</evidence>
<dbReference type="Proteomes" id="UP000186955">
    <property type="component" value="Unassembled WGS sequence"/>
</dbReference>
<sequence length="166" mass="18644">MVELATNLEFLTIGSTDYLRFDPEPLSQNRPRYLYLNSVSISSDGLIAFINQSKESIRYIELRHIKLDSGTWQHVLLELCRLPHLLDFAIKSSGYSSTGSSSHPAPGLLPPIHHPEDIETYNDLDFYTLGNLQRQANTNRRAAGFEPVSNDSYSYINRPSLVSAGS</sequence>
<comment type="caution">
    <text evidence="1">The sequence shown here is derived from an EMBL/GenBank/DDBJ whole genome shotgun (WGS) entry which is preliminary data.</text>
</comment>